<name>A0A9D9ENC6_9BACT</name>
<gene>
    <name evidence="2" type="ORF">IAC06_00145</name>
</gene>
<dbReference type="EMBL" id="JADIMI010000003">
    <property type="protein sequence ID" value="MBO8451281.1"/>
    <property type="molecule type" value="Genomic_DNA"/>
</dbReference>
<evidence type="ECO:0000313" key="3">
    <source>
        <dbReference type="Proteomes" id="UP000823661"/>
    </source>
</evidence>
<protein>
    <submittedName>
        <fullName evidence="2">DUF4861 family protein</fullName>
    </submittedName>
</protein>
<reference evidence="2" key="2">
    <citation type="journal article" date="2021" name="PeerJ">
        <title>Extensive microbial diversity within the chicken gut microbiome revealed by metagenomics and culture.</title>
        <authorList>
            <person name="Gilroy R."/>
            <person name="Ravi A."/>
            <person name="Getino M."/>
            <person name="Pursley I."/>
            <person name="Horton D.L."/>
            <person name="Alikhan N.F."/>
            <person name="Baker D."/>
            <person name="Gharbi K."/>
            <person name="Hall N."/>
            <person name="Watson M."/>
            <person name="Adriaenssens E.M."/>
            <person name="Foster-Nyarko E."/>
            <person name="Jarju S."/>
            <person name="Secka A."/>
            <person name="Antonio M."/>
            <person name="Oren A."/>
            <person name="Chaudhuri R.R."/>
            <person name="La Ragione R."/>
            <person name="Hildebrand F."/>
            <person name="Pallen M.J."/>
        </authorList>
    </citation>
    <scope>NUCLEOTIDE SEQUENCE</scope>
    <source>
        <strain evidence="2">B1-20833</strain>
    </source>
</reference>
<dbReference type="Proteomes" id="UP000823661">
    <property type="component" value="Unassembled WGS sequence"/>
</dbReference>
<dbReference type="PROSITE" id="PS51257">
    <property type="entry name" value="PROKAR_LIPOPROTEIN"/>
    <property type="match status" value="1"/>
</dbReference>
<dbReference type="AlphaFoldDB" id="A0A9D9ENC6"/>
<evidence type="ECO:0000313" key="2">
    <source>
        <dbReference type="EMBL" id="MBO8451281.1"/>
    </source>
</evidence>
<dbReference type="GO" id="GO:0005975">
    <property type="term" value="P:carbohydrate metabolic process"/>
    <property type="evidence" value="ECO:0007669"/>
    <property type="project" value="InterPro"/>
</dbReference>
<comment type="caution">
    <text evidence="2">The sequence shown here is derived from an EMBL/GenBank/DDBJ whole genome shotgun (WGS) entry which is preliminary data.</text>
</comment>
<reference evidence="2" key="1">
    <citation type="submission" date="2020-10" db="EMBL/GenBank/DDBJ databases">
        <authorList>
            <person name="Gilroy R."/>
        </authorList>
    </citation>
    <scope>NUCLEOTIDE SEQUENCE</scope>
    <source>
        <strain evidence="2">B1-20833</strain>
    </source>
</reference>
<feature type="chain" id="PRO_5038406704" evidence="1">
    <location>
        <begin position="22"/>
        <end position="377"/>
    </location>
</feature>
<dbReference type="GO" id="GO:0030246">
    <property type="term" value="F:carbohydrate binding"/>
    <property type="evidence" value="ECO:0007669"/>
    <property type="project" value="InterPro"/>
</dbReference>
<keyword evidence="1" id="KW-0732">Signal</keyword>
<proteinExistence type="predicted"/>
<sequence length="377" mass="41784">MKKIILWVAAVSAATFMVSCGQEGHQITVTNDTDIDRSYETVEICQKDLAGIKLDSVIVTDAEGSAVATQVYTDRDGNVKLLFQATVPAQSEKVYTIVEGTPETYPVQAYSRYVPERLDDYAYENNVIAGRIYGPALEFPRTFGSDIWVKCTDRLVIDDWFAKADYHHNYGEGMDCYKVDNTLGGGALVPYTGSDKFFTGDNYASQKHICDGPVRTEAIFEYGPFDVDGKEMSATRVLTLDANSHFVKWETTFHCADTDSISVVLGAVMHDVTGIKNELNWIAFTEKASDSADPDRDGNISVAVIYDKAELDDNPYYTSGKEAGHAVIITDEKVEKPITTWTGSGWSQGGIASQDEWEKTVRDFSFSRQHPLKVTVK</sequence>
<feature type="signal peptide" evidence="1">
    <location>
        <begin position="1"/>
        <end position="21"/>
    </location>
</feature>
<accession>A0A9D9ENC6</accession>
<organism evidence="2 3">
    <name type="scientific">Candidatus Cryptobacteroides intestinavium</name>
    <dbReference type="NCBI Taxonomy" id="2840766"/>
    <lineage>
        <taxon>Bacteria</taxon>
        <taxon>Pseudomonadati</taxon>
        <taxon>Bacteroidota</taxon>
        <taxon>Bacteroidia</taxon>
        <taxon>Bacteroidales</taxon>
        <taxon>Candidatus Cryptobacteroides</taxon>
    </lineage>
</organism>
<evidence type="ECO:0000256" key="1">
    <source>
        <dbReference type="SAM" id="SignalP"/>
    </source>
</evidence>
<dbReference type="GO" id="GO:0003824">
    <property type="term" value="F:catalytic activity"/>
    <property type="evidence" value="ECO:0007669"/>
    <property type="project" value="InterPro"/>
</dbReference>
<dbReference type="InterPro" id="IPR011013">
    <property type="entry name" value="Gal_mutarotase_sf_dom"/>
</dbReference>
<dbReference type="SUPFAM" id="SSF74650">
    <property type="entry name" value="Galactose mutarotase-like"/>
    <property type="match status" value="1"/>
</dbReference>
<dbReference type="InterPro" id="IPR032342">
    <property type="entry name" value="DUF4861"/>
</dbReference>
<dbReference type="Pfam" id="PF16153">
    <property type="entry name" value="DUF4861"/>
    <property type="match status" value="1"/>
</dbReference>